<dbReference type="OrthoDB" id="2691863at2"/>
<dbReference type="Proteomes" id="UP000198694">
    <property type="component" value="Unassembled WGS sequence"/>
</dbReference>
<organism evidence="2 3">
    <name type="scientific">Sediminibacillus albus</name>
    <dbReference type="NCBI Taxonomy" id="407036"/>
    <lineage>
        <taxon>Bacteria</taxon>
        <taxon>Bacillati</taxon>
        <taxon>Bacillota</taxon>
        <taxon>Bacilli</taxon>
        <taxon>Bacillales</taxon>
        <taxon>Bacillaceae</taxon>
        <taxon>Sediminibacillus</taxon>
    </lineage>
</organism>
<sequence>MSRHKPYFNNLYQDPFQSPRANPKRASQQVNGETRKSQKDIIMDVLKKKG</sequence>
<dbReference type="EMBL" id="FNFL01000005">
    <property type="protein sequence ID" value="SDK34055.1"/>
    <property type="molecule type" value="Genomic_DNA"/>
</dbReference>
<feature type="compositionally biased region" description="Polar residues" evidence="1">
    <location>
        <begin position="10"/>
        <end position="32"/>
    </location>
</feature>
<evidence type="ECO:0000256" key="1">
    <source>
        <dbReference type="SAM" id="MobiDB-lite"/>
    </source>
</evidence>
<protein>
    <submittedName>
        <fullName evidence="2">YpzG-like protein</fullName>
    </submittedName>
</protein>
<dbReference type="InterPro" id="IPR025413">
    <property type="entry name" value="YpzG-like"/>
</dbReference>
<reference evidence="2 3" key="1">
    <citation type="submission" date="2016-10" db="EMBL/GenBank/DDBJ databases">
        <authorList>
            <person name="de Groot N.N."/>
        </authorList>
    </citation>
    <scope>NUCLEOTIDE SEQUENCE [LARGE SCALE GENOMIC DNA]</scope>
    <source>
        <strain evidence="2 3">CGMCC 1.6502</strain>
    </source>
</reference>
<gene>
    <name evidence="2" type="ORF">SAMN05216243_2791</name>
</gene>
<dbReference type="RefSeq" id="WP_093215376.1">
    <property type="nucleotide sequence ID" value="NZ_FNFL01000005.1"/>
</dbReference>
<feature type="region of interest" description="Disordered" evidence="1">
    <location>
        <begin position="1"/>
        <end position="39"/>
    </location>
</feature>
<accession>A0A1G9B5E5</accession>
<evidence type="ECO:0000313" key="3">
    <source>
        <dbReference type="Proteomes" id="UP000198694"/>
    </source>
</evidence>
<dbReference type="Pfam" id="PF14139">
    <property type="entry name" value="YpzG"/>
    <property type="match status" value="1"/>
</dbReference>
<dbReference type="AlphaFoldDB" id="A0A1G9B5E5"/>
<evidence type="ECO:0000313" key="2">
    <source>
        <dbReference type="EMBL" id="SDK34055.1"/>
    </source>
</evidence>
<dbReference type="STRING" id="407036.SAMN05216243_2791"/>
<name>A0A1G9B5E5_9BACI</name>
<keyword evidence="3" id="KW-1185">Reference proteome</keyword>
<proteinExistence type="predicted"/>